<dbReference type="Proteomes" id="UP000054776">
    <property type="component" value="Unassembled WGS sequence"/>
</dbReference>
<keyword evidence="2" id="KW-1185">Reference proteome</keyword>
<dbReference type="OrthoDB" id="10583114at2759"/>
<organism evidence="1 2">
    <name type="scientific">Trichinella spiralis</name>
    <name type="common">Trichina worm</name>
    <dbReference type="NCBI Taxonomy" id="6334"/>
    <lineage>
        <taxon>Eukaryota</taxon>
        <taxon>Metazoa</taxon>
        <taxon>Ecdysozoa</taxon>
        <taxon>Nematoda</taxon>
        <taxon>Enoplea</taxon>
        <taxon>Dorylaimia</taxon>
        <taxon>Trichinellida</taxon>
        <taxon>Trichinellidae</taxon>
        <taxon>Trichinella</taxon>
    </lineage>
</organism>
<sequence length="181" mass="20417">MLKTVLTYRGGCTGTNNGLLNVGQRSETPQAQVLCTSTSKIPASGRVVLLLDFSLFFNLFMTDSNNASQRLLTIEHSAFRLWNLSSTWHNQMSFYIQCRNFGLCCGCSYQLKIGVRTECLLGVLILANFTSQCKFWCMYTLSVLTPSRRADFAISAGRIIYFTSKRFHVQNPLLSVMNTCY</sequence>
<evidence type="ECO:0000313" key="1">
    <source>
        <dbReference type="EMBL" id="KRY39662.1"/>
    </source>
</evidence>
<gene>
    <name evidence="1" type="ORF">T01_711</name>
</gene>
<dbReference type="InParanoid" id="A0A0V1BSA8"/>
<reference evidence="1 2" key="1">
    <citation type="submission" date="2015-01" db="EMBL/GenBank/DDBJ databases">
        <title>Evolution of Trichinella species and genotypes.</title>
        <authorList>
            <person name="Korhonen P.K."/>
            <person name="Edoardo P."/>
            <person name="Giuseppe L.R."/>
            <person name="Gasser R.B."/>
        </authorList>
    </citation>
    <scope>NUCLEOTIDE SEQUENCE [LARGE SCALE GENOMIC DNA]</scope>
    <source>
        <strain evidence="1">ISS3</strain>
    </source>
</reference>
<protein>
    <submittedName>
        <fullName evidence="1">Uncharacterized protein</fullName>
    </submittedName>
</protein>
<name>A0A0V1BSA8_TRISP</name>
<dbReference type="EMBL" id="JYDH01000017">
    <property type="protein sequence ID" value="KRY39662.1"/>
    <property type="molecule type" value="Genomic_DNA"/>
</dbReference>
<dbReference type="AlphaFoldDB" id="A0A0V1BSA8"/>
<comment type="caution">
    <text evidence="1">The sequence shown here is derived from an EMBL/GenBank/DDBJ whole genome shotgun (WGS) entry which is preliminary data.</text>
</comment>
<accession>A0A0V1BSA8</accession>
<evidence type="ECO:0000313" key="2">
    <source>
        <dbReference type="Proteomes" id="UP000054776"/>
    </source>
</evidence>
<proteinExistence type="predicted"/>